<dbReference type="SUPFAM" id="SSF53474">
    <property type="entry name" value="alpha/beta-Hydrolases"/>
    <property type="match status" value="1"/>
</dbReference>
<dbReference type="GO" id="GO:0032526">
    <property type="term" value="P:response to retinoic acid"/>
    <property type="evidence" value="ECO:0007669"/>
    <property type="project" value="TreeGrafter"/>
</dbReference>
<dbReference type="Pfam" id="PF03959">
    <property type="entry name" value="FSH1"/>
    <property type="match status" value="1"/>
</dbReference>
<sequence>MSSARSTKLKVLAIHGYRQSDKVFSAKLGSLRKSFKKEIDFVFIKAPHKVPPIEESDWDKEEANENTKDTEQFGWWFNTEDKVFKAVEPSNLSVGFEESVQLVEKTFEEQGPFDGLIGFSQGGSFVSILCAMQQKKVLPIKFHFAIIVSGFKSLCKPHEIYYDEKLLLPTLHVFGDGDKVIPTQMARDLSNVFTNKQEIVHEGGHYVPGKKHIYDNFIKEIFKNICEENKSS</sequence>
<dbReference type="InterPro" id="IPR050593">
    <property type="entry name" value="LovG"/>
</dbReference>
<dbReference type="AlphaFoldDB" id="A0A232EJT2"/>
<protein>
    <recommendedName>
        <fullName evidence="3">Serine hydrolase domain-containing protein</fullName>
    </recommendedName>
</protein>
<dbReference type="GO" id="GO:0005737">
    <property type="term" value="C:cytoplasm"/>
    <property type="evidence" value="ECO:0007669"/>
    <property type="project" value="TreeGrafter"/>
</dbReference>
<evidence type="ECO:0000259" key="3">
    <source>
        <dbReference type="Pfam" id="PF03959"/>
    </source>
</evidence>
<dbReference type="GO" id="GO:0016787">
    <property type="term" value="F:hydrolase activity"/>
    <property type="evidence" value="ECO:0007669"/>
    <property type="project" value="UniProtKB-KW"/>
</dbReference>
<comment type="similarity">
    <text evidence="1">Belongs to the LovG family.</text>
</comment>
<feature type="domain" description="Serine hydrolase" evidence="3">
    <location>
        <begin position="7"/>
        <end position="214"/>
    </location>
</feature>
<dbReference type="InterPro" id="IPR005645">
    <property type="entry name" value="FSH-like_dom"/>
</dbReference>
<reference evidence="4 5" key="1">
    <citation type="journal article" date="2017" name="Curr. Biol.">
        <title>The Evolution of Venom by Co-option of Single-Copy Genes.</title>
        <authorList>
            <person name="Martinson E.O."/>
            <person name="Mrinalini"/>
            <person name="Kelkar Y.D."/>
            <person name="Chang C.H."/>
            <person name="Werren J.H."/>
        </authorList>
    </citation>
    <scope>NUCLEOTIDE SEQUENCE [LARGE SCALE GENOMIC DNA]</scope>
    <source>
        <strain evidence="4 5">Alberta</strain>
        <tissue evidence="4">Whole body</tissue>
    </source>
</reference>
<keyword evidence="2" id="KW-0378">Hydrolase</keyword>
<evidence type="ECO:0000256" key="2">
    <source>
        <dbReference type="ARBA" id="ARBA00022801"/>
    </source>
</evidence>
<dbReference type="OrthoDB" id="414698at2759"/>
<evidence type="ECO:0000313" key="4">
    <source>
        <dbReference type="EMBL" id="OXU18607.1"/>
    </source>
</evidence>
<proteinExistence type="inferred from homology"/>
<gene>
    <name evidence="4" type="ORF">TSAR_002501</name>
</gene>
<dbReference type="FunFam" id="3.40.50.1820:FF:000073">
    <property type="entry name" value="esterase OVCA2 isoform X6"/>
    <property type="match status" value="1"/>
</dbReference>
<evidence type="ECO:0000256" key="1">
    <source>
        <dbReference type="ARBA" id="ARBA00005863"/>
    </source>
</evidence>
<organism evidence="4 5">
    <name type="scientific">Trichomalopsis sarcophagae</name>
    <dbReference type="NCBI Taxonomy" id="543379"/>
    <lineage>
        <taxon>Eukaryota</taxon>
        <taxon>Metazoa</taxon>
        <taxon>Ecdysozoa</taxon>
        <taxon>Arthropoda</taxon>
        <taxon>Hexapoda</taxon>
        <taxon>Insecta</taxon>
        <taxon>Pterygota</taxon>
        <taxon>Neoptera</taxon>
        <taxon>Endopterygota</taxon>
        <taxon>Hymenoptera</taxon>
        <taxon>Apocrita</taxon>
        <taxon>Proctotrupomorpha</taxon>
        <taxon>Chalcidoidea</taxon>
        <taxon>Pteromalidae</taxon>
        <taxon>Pteromalinae</taxon>
        <taxon>Trichomalopsis</taxon>
    </lineage>
</organism>
<comment type="caution">
    <text evidence="4">The sequence shown here is derived from an EMBL/GenBank/DDBJ whole genome shotgun (WGS) entry which is preliminary data.</text>
</comment>
<dbReference type="GO" id="GO:0005634">
    <property type="term" value="C:nucleus"/>
    <property type="evidence" value="ECO:0007669"/>
    <property type="project" value="TreeGrafter"/>
</dbReference>
<dbReference type="Gene3D" id="3.40.50.1820">
    <property type="entry name" value="alpha/beta hydrolase"/>
    <property type="match status" value="1"/>
</dbReference>
<name>A0A232EJT2_9HYME</name>
<dbReference type="EMBL" id="NNAY01003944">
    <property type="protein sequence ID" value="OXU18607.1"/>
    <property type="molecule type" value="Genomic_DNA"/>
</dbReference>
<keyword evidence="5" id="KW-1185">Reference proteome</keyword>
<dbReference type="Proteomes" id="UP000215335">
    <property type="component" value="Unassembled WGS sequence"/>
</dbReference>
<dbReference type="InterPro" id="IPR029058">
    <property type="entry name" value="AB_hydrolase_fold"/>
</dbReference>
<evidence type="ECO:0000313" key="5">
    <source>
        <dbReference type="Proteomes" id="UP000215335"/>
    </source>
</evidence>
<dbReference type="PANTHER" id="PTHR48070:SF6">
    <property type="entry name" value="ESTERASE OVCA2"/>
    <property type="match status" value="1"/>
</dbReference>
<accession>A0A232EJT2</accession>
<dbReference type="PANTHER" id="PTHR48070">
    <property type="entry name" value="ESTERASE OVCA2"/>
    <property type="match status" value="1"/>
</dbReference>
<dbReference type="STRING" id="543379.A0A232EJT2"/>